<protein>
    <recommendedName>
        <fullName evidence="6">Ubiquitin-like protease family profile domain-containing protein</fullName>
    </recommendedName>
</protein>
<evidence type="ECO:0000313" key="8">
    <source>
        <dbReference type="Proteomes" id="UP000326396"/>
    </source>
</evidence>
<evidence type="ECO:0000313" key="7">
    <source>
        <dbReference type="EMBL" id="KAD5317261.1"/>
    </source>
</evidence>
<evidence type="ECO:0000256" key="3">
    <source>
        <dbReference type="ARBA" id="ARBA00022786"/>
    </source>
</evidence>
<evidence type="ECO:0000256" key="4">
    <source>
        <dbReference type="ARBA" id="ARBA00022801"/>
    </source>
</evidence>
<dbReference type="PANTHER" id="PTHR12606:SF1">
    <property type="entry name" value="UBIQUITIN-LIKE-SPECIFIC PROTEASE 1A"/>
    <property type="match status" value="1"/>
</dbReference>
<keyword evidence="3" id="KW-0833">Ubl conjugation pathway</keyword>
<comment type="similarity">
    <text evidence="1">Belongs to the peptidase C48 family.</text>
</comment>
<proteinExistence type="inferred from homology"/>
<evidence type="ECO:0000256" key="2">
    <source>
        <dbReference type="ARBA" id="ARBA00022670"/>
    </source>
</evidence>
<evidence type="ECO:0000256" key="5">
    <source>
        <dbReference type="ARBA" id="ARBA00022807"/>
    </source>
</evidence>
<dbReference type="GO" id="GO:0006508">
    <property type="term" value="P:proteolysis"/>
    <property type="evidence" value="ECO:0007669"/>
    <property type="project" value="UniProtKB-KW"/>
</dbReference>
<comment type="caution">
    <text evidence="7">The sequence shown here is derived from an EMBL/GenBank/DDBJ whole genome shotgun (WGS) entry which is preliminary data.</text>
</comment>
<dbReference type="PANTHER" id="PTHR12606">
    <property type="entry name" value="SENTRIN/SUMO-SPECIFIC PROTEASE"/>
    <property type="match status" value="1"/>
</dbReference>
<dbReference type="GO" id="GO:0005634">
    <property type="term" value="C:nucleus"/>
    <property type="evidence" value="ECO:0007669"/>
    <property type="project" value="TreeGrafter"/>
</dbReference>
<name>A0A5N6NRB1_9ASTR</name>
<dbReference type="PROSITE" id="PS50600">
    <property type="entry name" value="ULP_PROTEASE"/>
    <property type="match status" value="1"/>
</dbReference>
<dbReference type="InterPro" id="IPR038765">
    <property type="entry name" value="Papain-like_cys_pep_sf"/>
</dbReference>
<dbReference type="AlphaFoldDB" id="A0A5N6NRB1"/>
<keyword evidence="4" id="KW-0378">Hydrolase</keyword>
<dbReference type="InterPro" id="IPR003653">
    <property type="entry name" value="Peptidase_C48_C"/>
</dbReference>
<dbReference type="Proteomes" id="UP000326396">
    <property type="component" value="Linkage Group LG17"/>
</dbReference>
<gene>
    <name evidence="7" type="ORF">E3N88_17207</name>
</gene>
<keyword evidence="5" id="KW-0788">Thiol protease</keyword>
<dbReference type="FunFam" id="3.40.395.10:FF:000005">
    <property type="entry name" value="Ubiquitin-like-specific protease ESD4"/>
    <property type="match status" value="1"/>
</dbReference>
<keyword evidence="8" id="KW-1185">Reference proteome</keyword>
<sequence>MGALTNNRYKRDAEFQSSPSYGFRYDELHISKKLKSSEWDSKYMAATKSSVSRLRLYPKKVPPIVRPIQAPCIIVKGFTSSTKRLDSSYSGITKKKMDDSGDRMRNLLSIYEHTKAVAKDSCRFVDFDTEDEVVEVVDVDGMKTVNDENDTSGDSGVEEIAIVESERKDVNKLGELQNIRAKYKELDGKAEENLGFQPSASSGVVSELLEGKALESLSLNQRPDVSDLDARLLYKKLLIDSAEKRNLRLERLKFDINLHEEKRALLKQLTPVKKDEAEKDEDILLEPFRPLAEDEKALVADAFSNLSRRKVLVTHENSNITITGEVLRCLRPGAWLNDEVINVYLELLKEREKKEPKKFLRCHFFNTFFYKKLISGRTRYDYKSVRRWTTQRKLGYSLLECDKIFVPVHKEIHWCLAVINKKEEKFQYLDSLGGVDEHVMRVLPKYFVDEVKDKNGEDIDVTSWQQEYVTDLPNQENGFDCGVFMIKYADFYSRGIGLCFKQEDMPYFRLRTAMEILKLRAD</sequence>
<dbReference type="Pfam" id="PF02902">
    <property type="entry name" value="Peptidase_C48"/>
    <property type="match status" value="1"/>
</dbReference>
<evidence type="ECO:0000259" key="6">
    <source>
        <dbReference type="PROSITE" id="PS50600"/>
    </source>
</evidence>
<organism evidence="7 8">
    <name type="scientific">Mikania micrantha</name>
    <name type="common">bitter vine</name>
    <dbReference type="NCBI Taxonomy" id="192012"/>
    <lineage>
        <taxon>Eukaryota</taxon>
        <taxon>Viridiplantae</taxon>
        <taxon>Streptophyta</taxon>
        <taxon>Embryophyta</taxon>
        <taxon>Tracheophyta</taxon>
        <taxon>Spermatophyta</taxon>
        <taxon>Magnoliopsida</taxon>
        <taxon>eudicotyledons</taxon>
        <taxon>Gunneridae</taxon>
        <taxon>Pentapetalae</taxon>
        <taxon>asterids</taxon>
        <taxon>campanulids</taxon>
        <taxon>Asterales</taxon>
        <taxon>Asteraceae</taxon>
        <taxon>Asteroideae</taxon>
        <taxon>Heliantheae alliance</taxon>
        <taxon>Eupatorieae</taxon>
        <taxon>Mikania</taxon>
    </lineage>
</organism>
<dbReference type="EMBL" id="SZYD01000009">
    <property type="protein sequence ID" value="KAD5317261.1"/>
    <property type="molecule type" value="Genomic_DNA"/>
</dbReference>
<feature type="domain" description="Ubiquitin-like protease family profile" evidence="6">
    <location>
        <begin position="320"/>
        <end position="492"/>
    </location>
</feature>
<dbReference type="OrthoDB" id="1939479at2759"/>
<evidence type="ECO:0000256" key="1">
    <source>
        <dbReference type="ARBA" id="ARBA00005234"/>
    </source>
</evidence>
<dbReference type="GO" id="GO:0016926">
    <property type="term" value="P:protein desumoylation"/>
    <property type="evidence" value="ECO:0007669"/>
    <property type="project" value="UniProtKB-ARBA"/>
</dbReference>
<dbReference type="SUPFAM" id="SSF54001">
    <property type="entry name" value="Cysteine proteinases"/>
    <property type="match status" value="1"/>
</dbReference>
<reference evidence="7 8" key="1">
    <citation type="submission" date="2019-05" db="EMBL/GenBank/DDBJ databases">
        <title>Mikania micrantha, genome provides insights into the molecular mechanism of rapid growth.</title>
        <authorList>
            <person name="Liu B."/>
        </authorList>
    </citation>
    <scope>NUCLEOTIDE SEQUENCE [LARGE SCALE GENOMIC DNA]</scope>
    <source>
        <strain evidence="7">NLD-2019</strain>
        <tissue evidence="7">Leaf</tissue>
    </source>
</reference>
<accession>A0A5N6NRB1</accession>
<keyword evidence="2" id="KW-0645">Protease</keyword>
<dbReference type="Gene3D" id="3.40.395.10">
    <property type="entry name" value="Adenoviral Proteinase, Chain A"/>
    <property type="match status" value="1"/>
</dbReference>
<dbReference type="GO" id="GO:0016929">
    <property type="term" value="F:deSUMOylase activity"/>
    <property type="evidence" value="ECO:0007669"/>
    <property type="project" value="TreeGrafter"/>
</dbReference>